<evidence type="ECO:0000313" key="1">
    <source>
        <dbReference type="EMBL" id="XBS71687.1"/>
    </source>
</evidence>
<reference evidence="1" key="1">
    <citation type="submission" date="2024-06" db="EMBL/GenBank/DDBJ databases">
        <authorList>
            <person name="Coelho C."/>
            <person name="Bento M."/>
            <person name="Garcia E."/>
            <person name="Camelo A."/>
            <person name="Brandao I."/>
            <person name="Espirito Santo C."/>
            <person name="Trovao J."/>
            <person name="Verissimo A."/>
            <person name="Costa J."/>
            <person name="Tiago I."/>
        </authorList>
    </citation>
    <scope>NUCLEOTIDE SEQUENCE</scope>
    <source>
        <strain evidence="1">KWT182</strain>
    </source>
</reference>
<accession>A0AAU7QFL3</accession>
<sequence>MASYRLVSEYGGTIEEWSKVTSGSYKAADGTIFENHAYRNTASNKIVEVKTIALRNQ</sequence>
<name>A0AAU7QFL3_9GAMM</name>
<dbReference type="AlphaFoldDB" id="A0AAU7QFL3"/>
<organism evidence="1">
    <name type="scientific">Acerihabitans sp. KWT182</name>
    <dbReference type="NCBI Taxonomy" id="3157919"/>
    <lineage>
        <taxon>Bacteria</taxon>
        <taxon>Pseudomonadati</taxon>
        <taxon>Pseudomonadota</taxon>
        <taxon>Gammaproteobacteria</taxon>
        <taxon>Enterobacterales</taxon>
        <taxon>Pectobacteriaceae</taxon>
        <taxon>Acerihabitans</taxon>
    </lineage>
</organism>
<protein>
    <submittedName>
        <fullName evidence="1">Uncharacterized protein</fullName>
    </submittedName>
</protein>
<dbReference type="EMBL" id="CP157947">
    <property type="protein sequence ID" value="XBS71687.1"/>
    <property type="molecule type" value="Genomic_DNA"/>
</dbReference>
<gene>
    <name evidence="1" type="ORF">ABK905_12800</name>
</gene>
<proteinExistence type="predicted"/>